<dbReference type="OrthoDB" id="2268901at2759"/>
<keyword evidence="4 12" id="KW-0732">Signal</keyword>
<keyword evidence="5 10" id="KW-0378">Hydrolase</keyword>
<comment type="subcellular location">
    <subcellularLocation>
        <location evidence="1">Secreted</location>
    </subcellularLocation>
</comment>
<keyword evidence="13" id="KW-0456">Lyase</keyword>
<proteinExistence type="inferred from homology"/>
<evidence type="ECO:0000256" key="2">
    <source>
        <dbReference type="ARBA" id="ARBA00008834"/>
    </source>
</evidence>
<dbReference type="InterPro" id="IPR011050">
    <property type="entry name" value="Pectin_lyase_fold/virulence"/>
</dbReference>
<feature type="region of interest" description="Disordered" evidence="11">
    <location>
        <begin position="540"/>
        <end position="566"/>
    </location>
</feature>
<evidence type="ECO:0000256" key="4">
    <source>
        <dbReference type="ARBA" id="ARBA00022729"/>
    </source>
</evidence>
<dbReference type="PANTHER" id="PTHR31736">
    <property type="match status" value="1"/>
</dbReference>
<dbReference type="GO" id="GO:0005975">
    <property type="term" value="P:carbohydrate metabolic process"/>
    <property type="evidence" value="ECO:0007669"/>
    <property type="project" value="InterPro"/>
</dbReference>
<keyword evidence="6" id="KW-1015">Disulfide bond</keyword>
<keyword evidence="9" id="KW-0961">Cell wall biogenesis/degradation</keyword>
<dbReference type="GO" id="GO:0071555">
    <property type="term" value="P:cell wall organization"/>
    <property type="evidence" value="ECO:0007669"/>
    <property type="project" value="UniProtKB-KW"/>
</dbReference>
<dbReference type="AlphaFoldDB" id="A0A6G1I4E1"/>
<dbReference type="GO" id="GO:0004650">
    <property type="term" value="F:polygalacturonase activity"/>
    <property type="evidence" value="ECO:0007669"/>
    <property type="project" value="InterPro"/>
</dbReference>
<protein>
    <submittedName>
        <fullName evidence="13">Pectin lyase-like protein</fullName>
    </submittedName>
</protein>
<evidence type="ECO:0000256" key="8">
    <source>
        <dbReference type="ARBA" id="ARBA00023295"/>
    </source>
</evidence>
<name>A0A6G1I4E1_9PEZI</name>
<keyword evidence="7" id="KW-0325">Glycoprotein</keyword>
<dbReference type="GO" id="GO:0046576">
    <property type="term" value="F:rhamnogalacturonan alpha-L-rhamnopyranosyl-(1-&gt;4)-alpha-D-galactopyranosyluronide lyase activity"/>
    <property type="evidence" value="ECO:0007669"/>
    <property type="project" value="UniProtKB-ARBA"/>
</dbReference>
<feature type="region of interest" description="Disordered" evidence="11">
    <location>
        <begin position="387"/>
        <end position="411"/>
    </location>
</feature>
<dbReference type="SUPFAM" id="SSF51126">
    <property type="entry name" value="Pectin lyase-like"/>
    <property type="match status" value="1"/>
</dbReference>
<feature type="region of interest" description="Disordered" evidence="11">
    <location>
        <begin position="425"/>
        <end position="528"/>
    </location>
</feature>
<evidence type="ECO:0000313" key="13">
    <source>
        <dbReference type="EMBL" id="KAF2403054.1"/>
    </source>
</evidence>
<evidence type="ECO:0000313" key="14">
    <source>
        <dbReference type="Proteomes" id="UP000799640"/>
    </source>
</evidence>
<evidence type="ECO:0000256" key="1">
    <source>
        <dbReference type="ARBA" id="ARBA00004613"/>
    </source>
</evidence>
<reference evidence="13" key="1">
    <citation type="journal article" date="2020" name="Stud. Mycol.">
        <title>101 Dothideomycetes genomes: a test case for predicting lifestyles and emergence of pathogens.</title>
        <authorList>
            <person name="Haridas S."/>
            <person name="Albert R."/>
            <person name="Binder M."/>
            <person name="Bloem J."/>
            <person name="Labutti K."/>
            <person name="Salamov A."/>
            <person name="Andreopoulos B."/>
            <person name="Baker S."/>
            <person name="Barry K."/>
            <person name="Bills G."/>
            <person name="Bluhm B."/>
            <person name="Cannon C."/>
            <person name="Castanera R."/>
            <person name="Culley D."/>
            <person name="Daum C."/>
            <person name="Ezra D."/>
            <person name="Gonzalez J."/>
            <person name="Henrissat B."/>
            <person name="Kuo A."/>
            <person name="Liang C."/>
            <person name="Lipzen A."/>
            <person name="Lutzoni F."/>
            <person name="Magnuson J."/>
            <person name="Mondo S."/>
            <person name="Nolan M."/>
            <person name="Ohm R."/>
            <person name="Pangilinan J."/>
            <person name="Park H.-J."/>
            <person name="Ramirez L."/>
            <person name="Alfaro M."/>
            <person name="Sun H."/>
            <person name="Tritt A."/>
            <person name="Yoshinaga Y."/>
            <person name="Zwiers L.-H."/>
            <person name="Turgeon B."/>
            <person name="Goodwin S."/>
            <person name="Spatafora J."/>
            <person name="Crous P."/>
            <person name="Grigoriev I."/>
        </authorList>
    </citation>
    <scope>NUCLEOTIDE SEQUENCE</scope>
    <source>
        <strain evidence="13">CBS 262.69</strain>
    </source>
</reference>
<evidence type="ECO:0000256" key="11">
    <source>
        <dbReference type="SAM" id="MobiDB-lite"/>
    </source>
</evidence>
<dbReference type="EMBL" id="ML996690">
    <property type="protein sequence ID" value="KAF2403054.1"/>
    <property type="molecule type" value="Genomic_DNA"/>
</dbReference>
<evidence type="ECO:0000256" key="6">
    <source>
        <dbReference type="ARBA" id="ARBA00023157"/>
    </source>
</evidence>
<accession>A0A6G1I4E1</accession>
<evidence type="ECO:0000256" key="3">
    <source>
        <dbReference type="ARBA" id="ARBA00022525"/>
    </source>
</evidence>
<keyword evidence="8 10" id="KW-0326">Glycosidase</keyword>
<dbReference type="Gene3D" id="2.160.20.10">
    <property type="entry name" value="Single-stranded right-handed beta-helix, Pectin lyase-like"/>
    <property type="match status" value="1"/>
</dbReference>
<evidence type="ECO:0000256" key="12">
    <source>
        <dbReference type="SAM" id="SignalP"/>
    </source>
</evidence>
<evidence type="ECO:0000256" key="5">
    <source>
        <dbReference type="ARBA" id="ARBA00022801"/>
    </source>
</evidence>
<feature type="signal peptide" evidence="12">
    <location>
        <begin position="1"/>
        <end position="21"/>
    </location>
</feature>
<evidence type="ECO:0000256" key="9">
    <source>
        <dbReference type="ARBA" id="ARBA00023316"/>
    </source>
</evidence>
<dbReference type="PANTHER" id="PTHR31736:SF19">
    <property type="entry name" value="PECTIN LYASE SUPERFAMILY PROTEIN-RELATED"/>
    <property type="match status" value="1"/>
</dbReference>
<gene>
    <name evidence="13" type="ORF">EJ06DRAFT_318405</name>
</gene>
<dbReference type="Proteomes" id="UP000799640">
    <property type="component" value="Unassembled WGS sequence"/>
</dbReference>
<dbReference type="InterPro" id="IPR000743">
    <property type="entry name" value="Glyco_hydro_28"/>
</dbReference>
<dbReference type="InterPro" id="IPR012334">
    <property type="entry name" value="Pectin_lyas_fold"/>
</dbReference>
<keyword evidence="14" id="KW-1185">Reference proteome</keyword>
<sequence>MRSLSLSALLCAVLFAVLTVAQLSGRVGPTTSASSKRAKKICNVLSHGAKADKKTDLGPALKAAFTACKSGGTIVIPSGDYALATWVDFNGGSGWAIQWDGTIYRTGSAGGNMLLVQHADDVEIYSSNGRGAFQGNGYEFHAKGSITGPRILRFVKTSNFAVHDVVFVDAPSFHFSMDTCKNGEVYNMVIRGGNQGGLDGIDVWSDNVWIHDVEVTNKDECVTVKSPAHNILIENIYCNMSGGSAIGSLGVGVDISNIHYRNIYTWSSNQMMMIKSNGGSGTMKNVLMENFIGHRNAYSLNIDQQWNSMKPNSGNGVNLRNVTFKNWKGTCANGQQRGPIKIHCADGAPCSGFRIADFAIWTEAGSSQWYSCKSAYGSGACLKSGSGGSYPEVKQSVSSPPSGYNAPRMSADLKDSFGTKQLIPIPRIPDTFFPGKKTIKPLASRSGGGAPEKAPPPPPKEDRPPRPPKDDRPPPGGPPRDHPPEGDRPPRPPKDDRPPKGDHPPKGNHPEKEPPSPKGIFDQLFGGAFGGLGGVGGIFGNEKGPARRSMPKARSRHLLDPGFGVR</sequence>
<feature type="chain" id="PRO_5026353196" evidence="12">
    <location>
        <begin position="22"/>
        <end position="566"/>
    </location>
</feature>
<organism evidence="13 14">
    <name type="scientific">Trichodelitschia bisporula</name>
    <dbReference type="NCBI Taxonomy" id="703511"/>
    <lineage>
        <taxon>Eukaryota</taxon>
        <taxon>Fungi</taxon>
        <taxon>Dikarya</taxon>
        <taxon>Ascomycota</taxon>
        <taxon>Pezizomycotina</taxon>
        <taxon>Dothideomycetes</taxon>
        <taxon>Dothideomycetes incertae sedis</taxon>
        <taxon>Phaeotrichales</taxon>
        <taxon>Phaeotrichaceae</taxon>
        <taxon>Trichodelitschia</taxon>
    </lineage>
</organism>
<evidence type="ECO:0000256" key="10">
    <source>
        <dbReference type="RuleBase" id="RU361169"/>
    </source>
</evidence>
<keyword evidence="3" id="KW-0964">Secreted</keyword>
<feature type="compositionally biased region" description="Basic and acidic residues" evidence="11">
    <location>
        <begin position="459"/>
        <end position="515"/>
    </location>
</feature>
<dbReference type="Pfam" id="PF00295">
    <property type="entry name" value="Glyco_hydro_28"/>
    <property type="match status" value="1"/>
</dbReference>
<evidence type="ECO:0000256" key="7">
    <source>
        <dbReference type="ARBA" id="ARBA00023180"/>
    </source>
</evidence>
<dbReference type="GO" id="GO:0005576">
    <property type="term" value="C:extracellular region"/>
    <property type="evidence" value="ECO:0007669"/>
    <property type="project" value="UniProtKB-SubCell"/>
</dbReference>
<comment type="similarity">
    <text evidence="2 10">Belongs to the glycosyl hydrolase 28 family.</text>
</comment>